<evidence type="ECO:0008006" key="3">
    <source>
        <dbReference type="Google" id="ProtNLM"/>
    </source>
</evidence>
<name>A0A9P6UP94_9FUNG</name>
<dbReference type="Gene3D" id="3.80.10.10">
    <property type="entry name" value="Ribonuclease Inhibitor"/>
    <property type="match status" value="1"/>
</dbReference>
<reference evidence="1" key="1">
    <citation type="journal article" date="2020" name="Fungal Divers.">
        <title>Resolving the Mortierellaceae phylogeny through synthesis of multi-gene phylogenetics and phylogenomics.</title>
        <authorList>
            <person name="Vandepol N."/>
            <person name="Liber J."/>
            <person name="Desiro A."/>
            <person name="Na H."/>
            <person name="Kennedy M."/>
            <person name="Barry K."/>
            <person name="Grigoriev I.V."/>
            <person name="Miller A.N."/>
            <person name="O'Donnell K."/>
            <person name="Stajich J.E."/>
            <person name="Bonito G."/>
        </authorList>
    </citation>
    <scope>NUCLEOTIDE SEQUENCE</scope>
    <source>
        <strain evidence="1">NVP60</strain>
    </source>
</reference>
<dbReference type="Proteomes" id="UP000823405">
    <property type="component" value="Unassembled WGS sequence"/>
</dbReference>
<dbReference type="EMBL" id="JAAAIN010000509">
    <property type="protein sequence ID" value="KAG0313497.1"/>
    <property type="molecule type" value="Genomic_DNA"/>
</dbReference>
<proteinExistence type="predicted"/>
<evidence type="ECO:0000313" key="2">
    <source>
        <dbReference type="Proteomes" id="UP000823405"/>
    </source>
</evidence>
<dbReference type="OrthoDB" id="2448252at2759"/>
<accession>A0A9P6UP94</accession>
<dbReference type="SUPFAM" id="SSF52047">
    <property type="entry name" value="RNI-like"/>
    <property type="match status" value="1"/>
</dbReference>
<dbReference type="InterPro" id="IPR032675">
    <property type="entry name" value="LRR_dom_sf"/>
</dbReference>
<dbReference type="AlphaFoldDB" id="A0A9P6UP94"/>
<keyword evidence="2" id="KW-1185">Reference proteome</keyword>
<protein>
    <recommendedName>
        <fullName evidence="3">F-box domain-containing protein</fullName>
    </recommendedName>
</protein>
<sequence>MMVHHIPTEIILAFGELLDGPSLYASLQVSRQWYLALHQYAWVSITKKQWFHPTFPINRSTKLFPPFNETVEEMNATKILTCLRLTQSLEWNDIRIPRRPRSVNSNTALLPSTPPPPPVTLPDLAILFRLMPHLNHVNLAMARAFAGIPEQTLQSVINVKNLRNLRVLHLDLPDLGYTLVLEKMYPLLSQLEELNLRGRWFWEYDVSTRKYPNHAPWSLKRLTVDRVFIMFLGYCPALETISFKHPMSRLGRRMERTRETMLDHLQRMSNLRTITVGRSSDLKEDEFHIQEPMGPTALWDKNSSDYTREKGCTLHAIVDYLM</sequence>
<gene>
    <name evidence="1" type="ORF">BGZ97_010115</name>
</gene>
<comment type="caution">
    <text evidence="1">The sequence shown here is derived from an EMBL/GenBank/DDBJ whole genome shotgun (WGS) entry which is preliminary data.</text>
</comment>
<evidence type="ECO:0000313" key="1">
    <source>
        <dbReference type="EMBL" id="KAG0313497.1"/>
    </source>
</evidence>
<organism evidence="1 2">
    <name type="scientific">Linnemannia gamsii</name>
    <dbReference type="NCBI Taxonomy" id="64522"/>
    <lineage>
        <taxon>Eukaryota</taxon>
        <taxon>Fungi</taxon>
        <taxon>Fungi incertae sedis</taxon>
        <taxon>Mucoromycota</taxon>
        <taxon>Mortierellomycotina</taxon>
        <taxon>Mortierellomycetes</taxon>
        <taxon>Mortierellales</taxon>
        <taxon>Mortierellaceae</taxon>
        <taxon>Linnemannia</taxon>
    </lineage>
</organism>